<evidence type="ECO:0000313" key="3">
    <source>
        <dbReference type="Proteomes" id="UP000281813"/>
    </source>
</evidence>
<reference evidence="2 3" key="1">
    <citation type="journal article" date="2015" name="Antonie Van Leeuwenhoek">
        <title>Oceanobacillus bengalensis sp. nov., a bacterium isolated from seawater of the Bay of Bengal.</title>
        <authorList>
            <person name="Yongchang O."/>
            <person name="Xiang W."/>
            <person name="Wang G."/>
        </authorList>
    </citation>
    <scope>NUCLEOTIDE SEQUENCE [LARGE SCALE GENOMIC DNA]</scope>
    <source>
        <strain evidence="2 3">MCCC 1K00260</strain>
    </source>
</reference>
<accession>A0A494YSL4</accession>
<sequence length="93" mass="10794">MKGFIIFLVILAMISIITICFLLLFKRIFVKKLDKHGFFYNKKKMFYFVGGIIIVLSLLLFLDIFFQGLVYQRLPDGIQAYLSTISESPTTTE</sequence>
<keyword evidence="1" id="KW-0472">Membrane</keyword>
<keyword evidence="1" id="KW-1133">Transmembrane helix</keyword>
<proteinExistence type="predicted"/>
<evidence type="ECO:0000256" key="1">
    <source>
        <dbReference type="SAM" id="Phobius"/>
    </source>
</evidence>
<comment type="caution">
    <text evidence="2">The sequence shown here is derived from an EMBL/GenBank/DDBJ whole genome shotgun (WGS) entry which is preliminary data.</text>
</comment>
<name>A0A494YSL4_9BACI</name>
<dbReference type="Proteomes" id="UP000281813">
    <property type="component" value="Unassembled WGS sequence"/>
</dbReference>
<keyword evidence="1" id="KW-0812">Transmembrane</keyword>
<organism evidence="2 3">
    <name type="scientific">Oceanobacillus bengalensis</name>
    <dbReference type="NCBI Taxonomy" id="1435466"/>
    <lineage>
        <taxon>Bacteria</taxon>
        <taxon>Bacillati</taxon>
        <taxon>Bacillota</taxon>
        <taxon>Bacilli</taxon>
        <taxon>Bacillales</taxon>
        <taxon>Bacillaceae</taxon>
        <taxon>Oceanobacillus</taxon>
    </lineage>
</organism>
<dbReference type="RefSeq" id="WP_121134113.1">
    <property type="nucleotide sequence ID" value="NZ_JBHUFK010000040.1"/>
</dbReference>
<feature type="transmembrane region" description="Helical" evidence="1">
    <location>
        <begin position="46"/>
        <end position="66"/>
    </location>
</feature>
<keyword evidence="3" id="KW-1185">Reference proteome</keyword>
<dbReference type="AlphaFoldDB" id="A0A494YSL4"/>
<evidence type="ECO:0000313" key="2">
    <source>
        <dbReference type="EMBL" id="RKQ12978.1"/>
    </source>
</evidence>
<dbReference type="EMBL" id="RBZO01000037">
    <property type="protein sequence ID" value="RKQ12978.1"/>
    <property type="molecule type" value="Genomic_DNA"/>
</dbReference>
<feature type="transmembrane region" description="Helical" evidence="1">
    <location>
        <begin position="6"/>
        <end position="25"/>
    </location>
</feature>
<gene>
    <name evidence="2" type="ORF">D8M05_17445</name>
</gene>
<protein>
    <submittedName>
        <fullName evidence="2">Uncharacterized protein</fullName>
    </submittedName>
</protein>